<dbReference type="EMBL" id="QXGE01003838">
    <property type="protein sequence ID" value="KAE9273089.1"/>
    <property type="molecule type" value="Genomic_DNA"/>
</dbReference>
<feature type="compositionally biased region" description="Polar residues" evidence="1">
    <location>
        <begin position="44"/>
        <end position="53"/>
    </location>
</feature>
<comment type="caution">
    <text evidence="3">The sequence shown here is derived from an EMBL/GenBank/DDBJ whole genome shotgun (WGS) entry which is preliminary data.</text>
</comment>
<gene>
    <name evidence="3" type="ORF">PF001_g27657</name>
    <name evidence="2" type="ORF">PF005_g13244</name>
    <name evidence="4" type="ORF">PF008_g12074</name>
</gene>
<dbReference type="EMBL" id="QXGB01000728">
    <property type="protein sequence ID" value="KAE9205821.1"/>
    <property type="molecule type" value="Genomic_DNA"/>
</dbReference>
<dbReference type="AlphaFoldDB" id="A0A6A4BF72"/>
<protein>
    <submittedName>
        <fullName evidence="3">Uncharacterized protein</fullName>
    </submittedName>
</protein>
<keyword evidence="5" id="KW-1185">Reference proteome</keyword>
<accession>A0A6A4BF72</accession>
<evidence type="ECO:0000313" key="4">
    <source>
        <dbReference type="EMBL" id="KAE9338402.1"/>
    </source>
</evidence>
<feature type="non-terminal residue" evidence="3">
    <location>
        <position position="1"/>
    </location>
</feature>
<dbReference type="Proteomes" id="UP000486351">
    <property type="component" value="Unassembled WGS sequence"/>
</dbReference>
<evidence type="ECO:0000313" key="7">
    <source>
        <dbReference type="Proteomes" id="UP000486351"/>
    </source>
</evidence>
<feature type="region of interest" description="Disordered" evidence="1">
    <location>
        <begin position="1"/>
        <end position="61"/>
    </location>
</feature>
<evidence type="ECO:0000313" key="2">
    <source>
        <dbReference type="EMBL" id="KAE9205821.1"/>
    </source>
</evidence>
<name>A0A6A4BF72_9STRA</name>
<evidence type="ECO:0000313" key="3">
    <source>
        <dbReference type="EMBL" id="KAE9273089.1"/>
    </source>
</evidence>
<feature type="compositionally biased region" description="Low complexity" evidence="1">
    <location>
        <begin position="16"/>
        <end position="31"/>
    </location>
</feature>
<proteinExistence type="predicted"/>
<evidence type="ECO:0000256" key="1">
    <source>
        <dbReference type="SAM" id="MobiDB-lite"/>
    </source>
</evidence>
<dbReference type="EMBL" id="QXFY01000668">
    <property type="protein sequence ID" value="KAE9338402.1"/>
    <property type="molecule type" value="Genomic_DNA"/>
</dbReference>
<reference evidence="5 6" key="1">
    <citation type="submission" date="2018-08" db="EMBL/GenBank/DDBJ databases">
        <title>Genomic investigation of the strawberry pathogen Phytophthora fragariae indicates pathogenicity is determined by transcriptional variation in three key races.</title>
        <authorList>
            <person name="Adams T.M."/>
            <person name="Armitage A.D."/>
            <person name="Sobczyk M.K."/>
            <person name="Bates H.J."/>
            <person name="Dunwell J.M."/>
            <person name="Nellist C.F."/>
            <person name="Harrison R.J."/>
        </authorList>
    </citation>
    <scope>NUCLEOTIDE SEQUENCE [LARGE SCALE GENOMIC DNA]</scope>
    <source>
        <strain evidence="3 6">A4</strain>
        <strain evidence="2 5">NOV-27</strain>
        <strain evidence="4 7">NOV-77</strain>
    </source>
</reference>
<dbReference type="Proteomes" id="UP000433483">
    <property type="component" value="Unassembled WGS sequence"/>
</dbReference>
<organism evidence="3 6">
    <name type="scientific">Phytophthora fragariae</name>
    <dbReference type="NCBI Taxonomy" id="53985"/>
    <lineage>
        <taxon>Eukaryota</taxon>
        <taxon>Sar</taxon>
        <taxon>Stramenopiles</taxon>
        <taxon>Oomycota</taxon>
        <taxon>Peronosporomycetes</taxon>
        <taxon>Peronosporales</taxon>
        <taxon>Peronosporaceae</taxon>
        <taxon>Phytophthora</taxon>
    </lineage>
</organism>
<evidence type="ECO:0000313" key="5">
    <source>
        <dbReference type="Proteomes" id="UP000433483"/>
    </source>
</evidence>
<evidence type="ECO:0000313" key="6">
    <source>
        <dbReference type="Proteomes" id="UP000437068"/>
    </source>
</evidence>
<dbReference type="Proteomes" id="UP000437068">
    <property type="component" value="Unassembled WGS sequence"/>
</dbReference>
<sequence length="61" mass="5548">GNAGATVKAGAGTSVGGAADTGAGEATTTATGNGGTKTGVSAAGTASNATTQKGYRMLRSE</sequence>